<dbReference type="PANTHER" id="PTHR13196">
    <property type="entry name" value="DENN DOMAIN-CONTAINING"/>
    <property type="match status" value="1"/>
</dbReference>
<dbReference type="InterPro" id="IPR040032">
    <property type="entry name" value="DENND1A/B/C"/>
</dbReference>
<dbReference type="InterPro" id="IPR001194">
    <property type="entry name" value="cDENN_dom"/>
</dbReference>
<reference evidence="4 5" key="1">
    <citation type="journal article" date="2023" name="Commun. Biol.">
        <title>Genome analysis of Parmales, the sister group of diatoms, reveals the evolutionary specialization of diatoms from phago-mixotrophs to photoautotrophs.</title>
        <authorList>
            <person name="Ban H."/>
            <person name="Sato S."/>
            <person name="Yoshikawa S."/>
            <person name="Yamada K."/>
            <person name="Nakamura Y."/>
            <person name="Ichinomiya M."/>
            <person name="Sato N."/>
            <person name="Blanc-Mathieu R."/>
            <person name="Endo H."/>
            <person name="Kuwata A."/>
            <person name="Ogata H."/>
        </authorList>
    </citation>
    <scope>NUCLEOTIDE SEQUENCE [LARGE SCALE GENOMIC DNA]</scope>
</reference>
<dbReference type="Pfam" id="PF02141">
    <property type="entry name" value="DENN"/>
    <property type="match status" value="1"/>
</dbReference>
<evidence type="ECO:0000256" key="1">
    <source>
        <dbReference type="SAM" id="MobiDB-lite"/>
    </source>
</evidence>
<keyword evidence="5" id="KW-1185">Reference proteome</keyword>
<dbReference type="Proteomes" id="UP001165060">
    <property type="component" value="Unassembled WGS sequence"/>
</dbReference>
<proteinExistence type="predicted"/>
<organism evidence="4 5">
    <name type="scientific">Tetraparma gracilis</name>
    <dbReference type="NCBI Taxonomy" id="2962635"/>
    <lineage>
        <taxon>Eukaryota</taxon>
        <taxon>Sar</taxon>
        <taxon>Stramenopiles</taxon>
        <taxon>Ochrophyta</taxon>
        <taxon>Bolidophyceae</taxon>
        <taxon>Parmales</taxon>
        <taxon>Triparmaceae</taxon>
        <taxon>Tetraparma</taxon>
    </lineage>
</organism>
<name>A0ABQ6NCC3_9STRA</name>
<feature type="region of interest" description="Disordered" evidence="1">
    <location>
        <begin position="87"/>
        <end position="122"/>
    </location>
</feature>
<dbReference type="InterPro" id="IPR005113">
    <property type="entry name" value="uDENN_dom"/>
</dbReference>
<dbReference type="Gene3D" id="3.40.50.11500">
    <property type="match status" value="1"/>
</dbReference>
<feature type="domain" description="cDENN" evidence="2">
    <location>
        <begin position="187"/>
        <end position="235"/>
    </location>
</feature>
<gene>
    <name evidence="4" type="ORF">TeGR_g4632</name>
</gene>
<dbReference type="PANTHER" id="PTHR13196:SF14">
    <property type="entry name" value="UDENN DOMAIN-CONTAINING PROTEIN"/>
    <property type="match status" value="1"/>
</dbReference>
<protein>
    <recommendedName>
        <fullName evidence="6">UDENN domain-containing protein</fullName>
    </recommendedName>
</protein>
<dbReference type="InterPro" id="IPR043153">
    <property type="entry name" value="DENN_C"/>
</dbReference>
<evidence type="ECO:0000313" key="5">
    <source>
        <dbReference type="Proteomes" id="UP001165060"/>
    </source>
</evidence>
<feature type="domain" description="uDENN" evidence="3">
    <location>
        <begin position="18"/>
        <end position="90"/>
    </location>
</feature>
<feature type="compositionally biased region" description="Basic and acidic residues" evidence="1">
    <location>
        <begin position="110"/>
        <end position="121"/>
    </location>
</feature>
<evidence type="ECO:0000313" key="4">
    <source>
        <dbReference type="EMBL" id="GMI56703.1"/>
    </source>
</evidence>
<sequence length="337" mass="36118">MFVSLPLSSTGATYALHPPTCPPELLRPESARSIHAFAFPELMPLPARPTAGGQPSIPAPLATTPLASRSEHVFVMTASSGKRGYGYCRRISTPPDRASSSRPYLSYNRDLQRRTSNRDGEGQDLNQRCLLVLSDKPNAERFFMPLLRTIDAVIRKAEQDANELPPATPPDQRDERLRELVVSRVGKHVFVPVLPPAMIAYACAPMPYIVGVLEAHRGLLAGQPLGDVVYVDLDRGTLQLSESVTDLNFVPDLLQASAAAQADGDEPPPAGNNFSADGDVVPNVGELLHAELAGELKADRKLRDGGEAQGVMGAASAVGKTAKGLMKFLGKNIKASK</sequence>
<accession>A0ABQ6NCC3</accession>
<dbReference type="EMBL" id="BRYB01006402">
    <property type="protein sequence ID" value="GMI56703.1"/>
    <property type="molecule type" value="Genomic_DNA"/>
</dbReference>
<evidence type="ECO:0000259" key="2">
    <source>
        <dbReference type="Pfam" id="PF02141"/>
    </source>
</evidence>
<evidence type="ECO:0000259" key="3">
    <source>
        <dbReference type="Pfam" id="PF03456"/>
    </source>
</evidence>
<comment type="caution">
    <text evidence="4">The sequence shown here is derived from an EMBL/GenBank/DDBJ whole genome shotgun (WGS) entry which is preliminary data.</text>
</comment>
<dbReference type="Pfam" id="PF03456">
    <property type="entry name" value="uDENN"/>
    <property type="match status" value="1"/>
</dbReference>
<dbReference type="Gene3D" id="3.30.450.200">
    <property type="match status" value="1"/>
</dbReference>
<evidence type="ECO:0008006" key="6">
    <source>
        <dbReference type="Google" id="ProtNLM"/>
    </source>
</evidence>